<keyword evidence="1" id="KW-0732">Signal</keyword>
<dbReference type="RefSeq" id="WP_084192494.1">
    <property type="nucleotide sequence ID" value="NZ_FSQW01000001.1"/>
</dbReference>
<feature type="chain" id="PRO_5012297345" evidence="1">
    <location>
        <begin position="22"/>
        <end position="218"/>
    </location>
</feature>
<keyword evidence="4" id="KW-1185">Reference proteome</keyword>
<evidence type="ECO:0000259" key="2">
    <source>
        <dbReference type="Pfam" id="PF07589"/>
    </source>
</evidence>
<dbReference type="NCBIfam" id="NF035944">
    <property type="entry name" value="PEPxxWA-CTERM"/>
    <property type="match status" value="1"/>
</dbReference>
<gene>
    <name evidence="3" type="ORF">SAMN02745824_1011</name>
</gene>
<sequence length="218" mass="22175">MKKYLLAAASAAAFLAPAANAAIITTDAQNVPGVSLTPPGGALVQAVGDATISTGIDFTFGNAEGIFSDPPEAFCGINASGNCDLVTAVDGRIVQLGSLVQGLTSYFFAEAGNAANGSLTLSVFDINNNLLETALNGPPLGPNGRTTFEITRAAADIAFFSIGGNDSFGVNEIRIETPLGGVGAVPEPATWAFMILGFGAIGGAMRRQRKTNVKVSYA</sequence>
<dbReference type="AlphaFoldDB" id="A0A1N6CUC6"/>
<dbReference type="OrthoDB" id="7874461at2"/>
<evidence type="ECO:0000313" key="4">
    <source>
        <dbReference type="Proteomes" id="UP000185192"/>
    </source>
</evidence>
<feature type="domain" description="Ice-binding protein C-terminal" evidence="2">
    <location>
        <begin position="184"/>
        <end position="209"/>
    </location>
</feature>
<proteinExistence type="predicted"/>
<dbReference type="NCBIfam" id="TIGR02595">
    <property type="entry name" value="PEP_CTERM"/>
    <property type="match status" value="1"/>
</dbReference>
<dbReference type="Pfam" id="PF07589">
    <property type="entry name" value="PEP-CTERM"/>
    <property type="match status" value="1"/>
</dbReference>
<accession>A0A1N6CUC6</accession>
<dbReference type="Proteomes" id="UP000185192">
    <property type="component" value="Unassembled WGS sequence"/>
</dbReference>
<dbReference type="EMBL" id="FSQW01000001">
    <property type="protein sequence ID" value="SIN62103.1"/>
    <property type="molecule type" value="Genomic_DNA"/>
</dbReference>
<reference evidence="4" key="1">
    <citation type="submission" date="2016-11" db="EMBL/GenBank/DDBJ databases">
        <authorList>
            <person name="Varghese N."/>
            <person name="Submissions S."/>
        </authorList>
    </citation>
    <scope>NUCLEOTIDE SEQUENCE [LARGE SCALE GENOMIC DNA]</scope>
    <source>
        <strain evidence="4">DSM 22363</strain>
    </source>
</reference>
<feature type="signal peptide" evidence="1">
    <location>
        <begin position="1"/>
        <end position="21"/>
    </location>
</feature>
<organism evidence="3 4">
    <name type="scientific">Parasphingorhabdus marina DSM 22363</name>
    <dbReference type="NCBI Taxonomy" id="1123272"/>
    <lineage>
        <taxon>Bacteria</taxon>
        <taxon>Pseudomonadati</taxon>
        <taxon>Pseudomonadota</taxon>
        <taxon>Alphaproteobacteria</taxon>
        <taxon>Sphingomonadales</taxon>
        <taxon>Sphingomonadaceae</taxon>
        <taxon>Parasphingorhabdus</taxon>
    </lineage>
</organism>
<name>A0A1N6CUC6_9SPHN</name>
<dbReference type="InterPro" id="IPR013424">
    <property type="entry name" value="Ice-binding_C"/>
</dbReference>
<evidence type="ECO:0000313" key="3">
    <source>
        <dbReference type="EMBL" id="SIN62103.1"/>
    </source>
</evidence>
<evidence type="ECO:0000256" key="1">
    <source>
        <dbReference type="SAM" id="SignalP"/>
    </source>
</evidence>
<protein>
    <submittedName>
        <fullName evidence="3">PEP-CTERM protein-sorting domain-containing protein</fullName>
    </submittedName>
</protein>